<dbReference type="PANTHER" id="PTHR46233">
    <property type="entry name" value="HYDROXYACYLGLUTATHIONE HYDROLASE GLOC"/>
    <property type="match status" value="1"/>
</dbReference>
<dbReference type="InterPro" id="IPR036866">
    <property type="entry name" value="RibonucZ/Hydroxyglut_hydro"/>
</dbReference>
<proteinExistence type="predicted"/>
<keyword evidence="4" id="KW-0862">Zinc</keyword>
<evidence type="ECO:0000259" key="5">
    <source>
        <dbReference type="SMART" id="SM00849"/>
    </source>
</evidence>
<evidence type="ECO:0000256" key="3">
    <source>
        <dbReference type="ARBA" id="ARBA00022801"/>
    </source>
</evidence>
<evidence type="ECO:0000256" key="2">
    <source>
        <dbReference type="ARBA" id="ARBA00022723"/>
    </source>
</evidence>
<dbReference type="PANTHER" id="PTHR46233:SF3">
    <property type="entry name" value="HYDROXYACYLGLUTATHIONE HYDROLASE GLOC"/>
    <property type="match status" value="1"/>
</dbReference>
<dbReference type="Proteomes" id="UP000190774">
    <property type="component" value="Unassembled WGS sequence"/>
</dbReference>
<dbReference type="OrthoDB" id="9802248at2"/>
<evidence type="ECO:0000256" key="1">
    <source>
        <dbReference type="ARBA" id="ARBA00001947"/>
    </source>
</evidence>
<dbReference type="STRING" id="48467.SAMN02745166_03199"/>
<dbReference type="GO" id="GO:0016787">
    <property type="term" value="F:hydrolase activity"/>
    <property type="evidence" value="ECO:0007669"/>
    <property type="project" value="UniProtKB-KW"/>
</dbReference>
<accession>A0A1T4YFT6</accession>
<dbReference type="RefSeq" id="WP_078814378.1">
    <property type="nucleotide sequence ID" value="NZ_FUYE01000010.1"/>
</dbReference>
<name>A0A1T4YFT6_9BACT</name>
<organism evidence="6 7">
    <name type="scientific">Prosthecobacter debontii</name>
    <dbReference type="NCBI Taxonomy" id="48467"/>
    <lineage>
        <taxon>Bacteria</taxon>
        <taxon>Pseudomonadati</taxon>
        <taxon>Verrucomicrobiota</taxon>
        <taxon>Verrucomicrobiia</taxon>
        <taxon>Verrucomicrobiales</taxon>
        <taxon>Verrucomicrobiaceae</taxon>
        <taxon>Prosthecobacter</taxon>
    </lineage>
</organism>
<evidence type="ECO:0000313" key="7">
    <source>
        <dbReference type="Proteomes" id="UP000190774"/>
    </source>
</evidence>
<evidence type="ECO:0000313" key="6">
    <source>
        <dbReference type="EMBL" id="SKB00677.1"/>
    </source>
</evidence>
<sequence length="204" mass="22701">MLEVETYTGGIVETNAYLARFAGGTLLVDAPQGVSHWLKSKKVKVDALLLTHQHFDHVLDAAEVKAENRCPIYAWSDFDRDLTLENFFGAMVGSSFSVPEFKVDHLLAGQSHLDVVGCTWQLFHIPGHSQDSVCFWQKESNVLWSGDVIFRGSLGRTDFPGGSFKQLVTGIQQKLWPLPEGTQVYPGHGTPTTLGLERRENPFL</sequence>
<dbReference type="Gene3D" id="3.60.15.10">
    <property type="entry name" value="Ribonuclease Z/Hydroxyacylglutathione hydrolase-like"/>
    <property type="match status" value="1"/>
</dbReference>
<dbReference type="SUPFAM" id="SSF56281">
    <property type="entry name" value="Metallo-hydrolase/oxidoreductase"/>
    <property type="match status" value="1"/>
</dbReference>
<dbReference type="InterPro" id="IPR001279">
    <property type="entry name" value="Metallo-B-lactamas"/>
</dbReference>
<dbReference type="GO" id="GO:0046872">
    <property type="term" value="F:metal ion binding"/>
    <property type="evidence" value="ECO:0007669"/>
    <property type="project" value="UniProtKB-KW"/>
</dbReference>
<dbReference type="Pfam" id="PF00753">
    <property type="entry name" value="Lactamase_B"/>
    <property type="match status" value="1"/>
</dbReference>
<reference evidence="7" key="1">
    <citation type="submission" date="2017-02" db="EMBL/GenBank/DDBJ databases">
        <authorList>
            <person name="Varghese N."/>
            <person name="Submissions S."/>
        </authorList>
    </citation>
    <scope>NUCLEOTIDE SEQUENCE [LARGE SCALE GENOMIC DNA]</scope>
    <source>
        <strain evidence="7">ATCC 700200</strain>
    </source>
</reference>
<dbReference type="SMART" id="SM00849">
    <property type="entry name" value="Lactamase_B"/>
    <property type="match status" value="1"/>
</dbReference>
<dbReference type="InterPro" id="IPR051453">
    <property type="entry name" value="MBL_Glyoxalase_II"/>
</dbReference>
<protein>
    <submittedName>
        <fullName evidence="6">Glyoxylase, beta-lactamase superfamily II</fullName>
    </submittedName>
</protein>
<feature type="domain" description="Metallo-beta-lactamase" evidence="5">
    <location>
        <begin position="13"/>
        <end position="188"/>
    </location>
</feature>
<dbReference type="AlphaFoldDB" id="A0A1T4YFT6"/>
<gene>
    <name evidence="6" type="ORF">SAMN02745166_03199</name>
</gene>
<evidence type="ECO:0000256" key="4">
    <source>
        <dbReference type="ARBA" id="ARBA00022833"/>
    </source>
</evidence>
<keyword evidence="3" id="KW-0378">Hydrolase</keyword>
<comment type="cofactor">
    <cofactor evidence="1">
        <name>Zn(2+)</name>
        <dbReference type="ChEBI" id="CHEBI:29105"/>
    </cofactor>
</comment>
<keyword evidence="2" id="KW-0479">Metal-binding</keyword>
<keyword evidence="7" id="KW-1185">Reference proteome</keyword>
<dbReference type="EMBL" id="FUYE01000010">
    <property type="protein sequence ID" value="SKB00677.1"/>
    <property type="molecule type" value="Genomic_DNA"/>
</dbReference>
<dbReference type="CDD" id="cd06262">
    <property type="entry name" value="metallo-hydrolase-like_MBL-fold"/>
    <property type="match status" value="1"/>
</dbReference>